<accession>A0A9N9I7T8</accession>
<proteinExistence type="predicted"/>
<sequence length="66" mass="7703">NLKDVLQLPEEQPYISQIEGAIRELRYSIKELKGSTEYSFAKIEERFRTSLTSLTRIEEAIKAEKN</sequence>
<organism evidence="1 2">
    <name type="scientific">Racocetra fulgida</name>
    <dbReference type="NCBI Taxonomy" id="60492"/>
    <lineage>
        <taxon>Eukaryota</taxon>
        <taxon>Fungi</taxon>
        <taxon>Fungi incertae sedis</taxon>
        <taxon>Mucoromycota</taxon>
        <taxon>Glomeromycotina</taxon>
        <taxon>Glomeromycetes</taxon>
        <taxon>Diversisporales</taxon>
        <taxon>Gigasporaceae</taxon>
        <taxon>Racocetra</taxon>
    </lineage>
</organism>
<dbReference type="Proteomes" id="UP000789396">
    <property type="component" value="Unassembled WGS sequence"/>
</dbReference>
<protein>
    <submittedName>
        <fullName evidence="1">3147_t:CDS:1</fullName>
    </submittedName>
</protein>
<dbReference type="EMBL" id="CAJVPZ010026079">
    <property type="protein sequence ID" value="CAG8724601.1"/>
    <property type="molecule type" value="Genomic_DNA"/>
</dbReference>
<name>A0A9N9I7T8_9GLOM</name>
<feature type="non-terminal residue" evidence="1">
    <location>
        <position position="1"/>
    </location>
</feature>
<comment type="caution">
    <text evidence="1">The sequence shown here is derived from an EMBL/GenBank/DDBJ whole genome shotgun (WGS) entry which is preliminary data.</text>
</comment>
<gene>
    <name evidence="1" type="ORF">RFULGI_LOCUS11693</name>
</gene>
<dbReference type="OrthoDB" id="10628104at2759"/>
<evidence type="ECO:0000313" key="1">
    <source>
        <dbReference type="EMBL" id="CAG8724601.1"/>
    </source>
</evidence>
<keyword evidence="2" id="KW-1185">Reference proteome</keyword>
<dbReference type="AlphaFoldDB" id="A0A9N9I7T8"/>
<reference evidence="1" key="1">
    <citation type="submission" date="2021-06" db="EMBL/GenBank/DDBJ databases">
        <authorList>
            <person name="Kallberg Y."/>
            <person name="Tangrot J."/>
            <person name="Rosling A."/>
        </authorList>
    </citation>
    <scope>NUCLEOTIDE SEQUENCE</scope>
    <source>
        <strain evidence="1">IN212</strain>
    </source>
</reference>
<evidence type="ECO:0000313" key="2">
    <source>
        <dbReference type="Proteomes" id="UP000789396"/>
    </source>
</evidence>